<evidence type="ECO:0000313" key="12">
    <source>
        <dbReference type="Proteomes" id="UP000041394"/>
    </source>
</evidence>
<dbReference type="Proteomes" id="UP000038622">
    <property type="component" value="Unassembled WGS sequence"/>
</dbReference>
<evidence type="ECO:0000256" key="5">
    <source>
        <dbReference type="ARBA" id="ARBA00023004"/>
    </source>
</evidence>
<dbReference type="InterPro" id="IPR007197">
    <property type="entry name" value="rSAM"/>
</dbReference>
<dbReference type="CDD" id="cd01335">
    <property type="entry name" value="Radical_SAM"/>
    <property type="match status" value="1"/>
</dbReference>
<dbReference type="SUPFAM" id="SSF102114">
    <property type="entry name" value="Radical SAM enzymes"/>
    <property type="match status" value="1"/>
</dbReference>
<dbReference type="GO" id="GO:0046872">
    <property type="term" value="F:metal ion binding"/>
    <property type="evidence" value="ECO:0007669"/>
    <property type="project" value="UniProtKB-KW"/>
</dbReference>
<dbReference type="EMBL" id="CDML01000001">
    <property type="protein sequence ID" value="CRF40270.1"/>
    <property type="molecule type" value="Genomic_DNA"/>
</dbReference>
<evidence type="ECO:0000313" key="9">
    <source>
        <dbReference type="EMBL" id="CRF43158.1"/>
    </source>
</evidence>
<comment type="cofactor">
    <cofactor evidence="1">
        <name>[4Fe-4S] cluster</name>
        <dbReference type="ChEBI" id="CHEBI:49883"/>
    </cofactor>
</comment>
<reference evidence="10" key="1">
    <citation type="submission" date="2014-12" db="EMBL/GenBank/DDBJ databases">
        <title>Whole genome sequences of four Staphylococcus schleiferi canine isolates.</title>
        <authorList>
            <person name="Misic A.M."/>
            <person name="Cain C."/>
            <person name="Morris D.O."/>
            <person name="Rankin S."/>
            <person name="Beiting D."/>
        </authorList>
    </citation>
    <scope>NUCLEOTIDE SEQUENCE</scope>
    <source>
        <strain evidence="8">ASB11</strain>
        <strain evidence="9">ASB13</strain>
        <strain evidence="10">ASB9</strain>
    </source>
</reference>
<dbReference type="PANTHER" id="PTHR43787">
    <property type="entry name" value="FEMO COFACTOR BIOSYNTHESIS PROTEIN NIFB-RELATED"/>
    <property type="match status" value="1"/>
</dbReference>
<keyword evidence="5" id="KW-0408">Iron</keyword>
<reference evidence="12 13" key="3">
    <citation type="submission" date="2014-12" db="EMBL/GenBank/DDBJ databases">
        <authorList>
            <person name="Jaenicke S."/>
        </authorList>
    </citation>
    <scope>NUCLEOTIDE SEQUENCE [LARGE SCALE GENOMIC DNA]</scope>
</reference>
<evidence type="ECO:0000256" key="4">
    <source>
        <dbReference type="ARBA" id="ARBA00022723"/>
    </source>
</evidence>
<protein>
    <submittedName>
        <fullName evidence="10">Fe-S OXIDOREDUCTASE</fullName>
        <ecNumber evidence="10">1.8.-.-</ecNumber>
    </submittedName>
</protein>
<keyword evidence="2" id="KW-0004">4Fe-4S</keyword>
<dbReference type="Gene3D" id="3.20.20.70">
    <property type="entry name" value="Aldolase class I"/>
    <property type="match status" value="1"/>
</dbReference>
<dbReference type="InterPro" id="IPR040084">
    <property type="entry name" value="GTPase_Obg"/>
</dbReference>
<evidence type="ECO:0000313" key="11">
    <source>
        <dbReference type="Proteomes" id="UP000038622"/>
    </source>
</evidence>
<keyword evidence="11" id="KW-1185">Reference proteome</keyword>
<dbReference type="PANTHER" id="PTHR43787:SF11">
    <property type="entry name" value="UPF0026 PROTEIN SLR1464"/>
    <property type="match status" value="1"/>
</dbReference>
<dbReference type="OrthoDB" id="9800840at2"/>
<dbReference type="EC" id="1.8.-.-" evidence="10"/>
<keyword evidence="6" id="KW-0411">Iron-sulfur</keyword>
<accession>A0A0K2XES1</accession>
<dbReference type="Proteomes" id="UP000041394">
    <property type="component" value="Unassembled WGS sequence"/>
</dbReference>
<evidence type="ECO:0000313" key="13">
    <source>
        <dbReference type="Proteomes" id="UP000045175"/>
    </source>
</evidence>
<dbReference type="RefSeq" id="WP_053941727.1">
    <property type="nucleotide sequence ID" value="NZ_BSCV01000009.1"/>
</dbReference>
<evidence type="ECO:0000313" key="10">
    <source>
        <dbReference type="EMBL" id="CRF44088.1"/>
    </source>
</evidence>
<dbReference type="SFLD" id="SFLDS00029">
    <property type="entry name" value="Radical_SAM"/>
    <property type="match status" value="1"/>
</dbReference>
<keyword evidence="4" id="KW-0479">Metal-binding</keyword>
<organism evidence="10 12">
    <name type="scientific">Helicobacter ailurogastricus</name>
    <dbReference type="NCBI Taxonomy" id="1578720"/>
    <lineage>
        <taxon>Bacteria</taxon>
        <taxon>Pseudomonadati</taxon>
        <taxon>Campylobacterota</taxon>
        <taxon>Epsilonproteobacteria</taxon>
        <taxon>Campylobacterales</taxon>
        <taxon>Helicobacteraceae</taxon>
        <taxon>Helicobacter</taxon>
    </lineage>
</organism>
<dbReference type="GO" id="GO:0016491">
    <property type="term" value="F:oxidoreductase activity"/>
    <property type="evidence" value="ECO:0007669"/>
    <property type="project" value="UniProtKB-KW"/>
</dbReference>
<keyword evidence="3" id="KW-0949">S-adenosyl-L-methionine</keyword>
<evidence type="ECO:0000313" key="8">
    <source>
        <dbReference type="EMBL" id="CRF40270.1"/>
    </source>
</evidence>
<dbReference type="Pfam" id="PF04055">
    <property type="entry name" value="Radical_SAM"/>
    <property type="match status" value="1"/>
</dbReference>
<dbReference type="InterPro" id="IPR013785">
    <property type="entry name" value="Aldolase_TIM"/>
</dbReference>
<feature type="domain" description="Radical SAM core" evidence="7">
    <location>
        <begin position="10"/>
        <end position="263"/>
    </location>
</feature>
<dbReference type="EMBL" id="CDMH01000057">
    <property type="protein sequence ID" value="CRF43158.1"/>
    <property type="molecule type" value="Genomic_DNA"/>
</dbReference>
<evidence type="ECO:0000259" key="7">
    <source>
        <dbReference type="PROSITE" id="PS51918"/>
    </source>
</evidence>
<dbReference type="AlphaFoldDB" id="A0A0K2XES1"/>
<dbReference type="PROSITE" id="PS51918">
    <property type="entry name" value="RADICAL_SAM"/>
    <property type="match status" value="1"/>
</dbReference>
<dbReference type="STRING" id="1578720.HAL011_00220"/>
<evidence type="ECO:0000256" key="2">
    <source>
        <dbReference type="ARBA" id="ARBA00022485"/>
    </source>
</evidence>
<dbReference type="Proteomes" id="UP000045175">
    <property type="component" value="Unassembled WGS sequence"/>
</dbReference>
<dbReference type="SFLD" id="SFLDG01083">
    <property type="entry name" value="Uncharacterised_Radical_SAM_Su"/>
    <property type="match status" value="1"/>
</dbReference>
<proteinExistence type="predicted"/>
<reference evidence="11" key="2">
    <citation type="submission" date="2014-12" db="EMBL/GenBank/DDBJ databases">
        <authorList>
            <person name="Smet A."/>
        </authorList>
    </citation>
    <scope>NUCLEOTIDE SEQUENCE [LARGE SCALE GENOMIC DNA]</scope>
</reference>
<evidence type="ECO:0000256" key="6">
    <source>
        <dbReference type="ARBA" id="ARBA00023014"/>
    </source>
</evidence>
<gene>
    <name evidence="8" type="ORF">HAL011_00220</name>
    <name evidence="9" type="ORF">HAL013_13820</name>
    <name evidence="10" type="ORF">HAL09_06570</name>
</gene>
<evidence type="ECO:0000256" key="3">
    <source>
        <dbReference type="ARBA" id="ARBA00022691"/>
    </source>
</evidence>
<dbReference type="InterPro" id="IPR058240">
    <property type="entry name" value="rSAM_sf"/>
</dbReference>
<keyword evidence="10" id="KW-0560">Oxidoreductase</keyword>
<evidence type="ECO:0000256" key="1">
    <source>
        <dbReference type="ARBA" id="ARBA00001966"/>
    </source>
</evidence>
<dbReference type="EMBL" id="CDMN01000027">
    <property type="protein sequence ID" value="CRF44088.1"/>
    <property type="molecule type" value="Genomic_DNA"/>
</dbReference>
<name>A0A0K2XES1_9HELI</name>
<dbReference type="GO" id="GO:0051539">
    <property type="term" value="F:4 iron, 4 sulfur cluster binding"/>
    <property type="evidence" value="ECO:0007669"/>
    <property type="project" value="UniProtKB-KW"/>
</dbReference>
<sequence length="302" mass="34060">MFNPIFGPLKSRRFGWSLGIDVSGQAKQCNFDCLYCELTAHKPTARMQNVLPPDFLLNALKRALEKITTPLNVLTTTANGEPTLYPHLKELIIGMQALVPSGVQTLILSNGSRLGVPEVQEALMHYNMVKFSLDAVCKKVFSRVDRPHKDLSLEKILNGILDFAQKYRGFLVAEVLLVAGVNDSEAHIKDLASFLRRVPNLARVDLSTIDRPPAYKAKPLETTKLQELAAHFQDLPLSLPQRVLEQTQVQSTKEAFLELLRCRPLSVEEARCYLNIAELQELQKTGLLQIKQVGQMHFYYYT</sequence>